<keyword evidence="1" id="KW-1133">Transmembrane helix</keyword>
<dbReference type="Proteomes" id="UP000290682">
    <property type="component" value="Unassembled WGS sequence"/>
</dbReference>
<dbReference type="InterPro" id="IPR011836">
    <property type="entry name" value="YhdP"/>
</dbReference>
<dbReference type="EMBL" id="REGR01000015">
    <property type="protein sequence ID" value="RXZ42151.1"/>
    <property type="molecule type" value="Genomic_DNA"/>
</dbReference>
<accession>A0ABY0FC13</accession>
<sequence length="1289" mass="137474">MFLEKRLSSLARPLLRFRVLRLGRIVLVVLGTVAGGVALAFATFNWGVLPRIDAWRPDLEAVLTQSTGRKVSIARLSGGWHGVAPRLKLEGVTLSNPKKGSALTLSALSLTPSWRSLVVWEPRFARIAVESPRLEFVRAKSGRIYLNGVEVSSPDAPASPSDGRLLNWLLAQRRIKVDGAALVWRDEKFDLPPLKLDAGNLELTDSLFGHKLKVSGRPGAELGRALRFEASWRGDDVNAFRRWSGEVALAVEGARVGAWSRYLAPIGRLSEGQGDGEMSARFDEGTLVALSADVKVLNVAFQPSGAGQVRLPQFGGKLDLKRDGDGVYRLAASDLSLSTLAGQAFARASVKGRYKPGSQGFGELSLSNADLAPLAPLIHALGASRNPLFARFAPQGRLSELSASWQGPIEAPRRYKLSTAFDKLGWVHDGKVPGVTGASGKLSFDETGGRVKLASRASRVTLPRVFEHPLAFDRFDADVDWRRQGDGVALTFNKVAFSNADLSGLVAGTYRYTGRGAGVASLAGGIERVDAVRVPLYLPYEAGKETLAWLKAALKGGRAEDVVFELKGELDRFPFRSGKDGRFYVAAKVREGVLKFEPDWPELRDIDADLVFENEAMKIDARRATTAGVPLADVKIGIPDLAADVPHLGVDGNAKGELAKMLAYTKASPVDQWLAGFTGQIAATGSANLALKLDIPLVYGVGPKVEGRITFANNGLKFNDWPIPAASDVNGLLVFTERGVESPGVKLSALGGPFVLKADTAPDGKLRFAVDGEADSNQVLKTYLPILAPYADGRSRYAVRFEVGKGLERLTVASTMVGTRLDAPPPAAKPAAAAWPLDLSLRPVDGQPGWGIDFDVPNHARGALRLSERGELLNGAIAVGRRDVDLPPRGLALRVQGGAIDLDAWRARLGGASSGKAGGDAGVDAMPFVAELEAGELSLAGYRFNAVKANAAYDPARRGWHVALNSKELAGEADYGGLAVPLKARLSKLALPLPSSTAAPLAGAASTRLPPLDIVADRVTWRDQPIGRVEALARREPGAWLLDRVRLTNDDGILSGRLSAFEAGGKASRVEGRFDLDVKDLGGLLGRFGEQGRIAGGRGDVSAELAWPGGVLNYKPETLNGKVTVAIRDGRFAQVDPGAGRLLGVLSLQSLARRLRFDFSDVFGKGFSFDRIAGDARIENGVFRSNEVKLVGPAADVTLKGEVDLPRDRQRVEVRVSPNLSEGAALATGAALLNPVFGVAALAAQKVLRDPLNQMFAVDYLITGPIAEPDVKQVSEKPLNPSSKQGNPP</sequence>
<feature type="domain" description="YhdP central" evidence="2">
    <location>
        <begin position="19"/>
        <end position="1271"/>
    </location>
</feature>
<evidence type="ECO:0000256" key="1">
    <source>
        <dbReference type="SAM" id="Phobius"/>
    </source>
</evidence>
<dbReference type="NCBIfam" id="TIGR02099">
    <property type="entry name" value="YhdP family protein"/>
    <property type="match status" value="1"/>
</dbReference>
<keyword evidence="4" id="KW-1185">Reference proteome</keyword>
<organism evidence="3 4">
    <name type="scientific">Crenobacter cavernae</name>
    <dbReference type="NCBI Taxonomy" id="2290923"/>
    <lineage>
        <taxon>Bacteria</taxon>
        <taxon>Pseudomonadati</taxon>
        <taxon>Pseudomonadota</taxon>
        <taxon>Betaproteobacteria</taxon>
        <taxon>Neisseriales</taxon>
        <taxon>Neisseriaceae</taxon>
        <taxon>Crenobacter</taxon>
    </lineage>
</organism>
<keyword evidence="1" id="KW-0472">Membrane</keyword>
<keyword evidence="1" id="KW-0812">Transmembrane</keyword>
<dbReference type="Pfam" id="PF13116">
    <property type="entry name" value="YhdP"/>
    <property type="match status" value="1"/>
</dbReference>
<evidence type="ECO:0000313" key="3">
    <source>
        <dbReference type="EMBL" id="RXZ42151.1"/>
    </source>
</evidence>
<proteinExistence type="predicted"/>
<dbReference type="InterPro" id="IPR025263">
    <property type="entry name" value="YhdP_central"/>
</dbReference>
<dbReference type="PANTHER" id="PTHR38690:SF1">
    <property type="entry name" value="PROTEASE"/>
    <property type="match status" value="1"/>
</dbReference>
<reference evidence="3 4" key="1">
    <citation type="submission" date="2018-10" db="EMBL/GenBank/DDBJ databases">
        <title>Draft genome of Fastidiocella sp. strain 375T, a bacterium isolated from a karstic cave dripping water.</title>
        <authorList>
            <person name="Coelho C."/>
            <person name="Verissimo A."/>
            <person name="Tiago I."/>
        </authorList>
    </citation>
    <scope>NUCLEOTIDE SEQUENCE [LARGE SCALE GENOMIC DNA]</scope>
    <source>
        <strain evidence="3 4">CAVE-375</strain>
    </source>
</reference>
<evidence type="ECO:0000313" key="4">
    <source>
        <dbReference type="Proteomes" id="UP000290682"/>
    </source>
</evidence>
<gene>
    <name evidence="3" type="ORF">EBB06_13980</name>
</gene>
<dbReference type="PANTHER" id="PTHR38690">
    <property type="entry name" value="PROTEASE-RELATED"/>
    <property type="match status" value="1"/>
</dbReference>
<evidence type="ECO:0000259" key="2">
    <source>
        <dbReference type="Pfam" id="PF13116"/>
    </source>
</evidence>
<feature type="transmembrane region" description="Helical" evidence="1">
    <location>
        <begin position="21"/>
        <end position="44"/>
    </location>
</feature>
<protein>
    <submittedName>
        <fullName evidence="3">TIGR02099 family protein</fullName>
    </submittedName>
</protein>
<name>A0ABY0FC13_9NEIS</name>
<comment type="caution">
    <text evidence="3">The sequence shown here is derived from an EMBL/GenBank/DDBJ whole genome shotgun (WGS) entry which is preliminary data.</text>
</comment>